<organism evidence="2">
    <name type="scientific">viral metagenome</name>
    <dbReference type="NCBI Taxonomy" id="1070528"/>
    <lineage>
        <taxon>unclassified sequences</taxon>
        <taxon>metagenomes</taxon>
        <taxon>organismal metagenomes</taxon>
    </lineage>
</organism>
<protein>
    <submittedName>
        <fullName evidence="2">Uncharacterized protein</fullName>
    </submittedName>
</protein>
<reference evidence="2" key="1">
    <citation type="journal article" date="2020" name="Nature">
        <title>Giant virus diversity and host interactions through global metagenomics.</title>
        <authorList>
            <person name="Schulz F."/>
            <person name="Roux S."/>
            <person name="Paez-Espino D."/>
            <person name="Jungbluth S."/>
            <person name="Walsh D.A."/>
            <person name="Denef V.J."/>
            <person name="McMahon K.D."/>
            <person name="Konstantinidis K.T."/>
            <person name="Eloe-Fadrosh E.A."/>
            <person name="Kyrpides N.C."/>
            <person name="Woyke T."/>
        </authorList>
    </citation>
    <scope>NUCLEOTIDE SEQUENCE</scope>
    <source>
        <strain evidence="2">GVMAG-S-1101171-111</strain>
    </source>
</reference>
<name>A0A6C0ARQ9_9ZZZZ</name>
<dbReference type="AlphaFoldDB" id="A0A6C0ARQ9"/>
<proteinExistence type="predicted"/>
<evidence type="ECO:0000313" key="2">
    <source>
        <dbReference type="EMBL" id="QHS82607.1"/>
    </source>
</evidence>
<evidence type="ECO:0000256" key="1">
    <source>
        <dbReference type="SAM" id="Coils"/>
    </source>
</evidence>
<keyword evidence="1" id="KW-0175">Coiled coil</keyword>
<accession>A0A6C0ARQ9</accession>
<sequence length="94" mass="11387">MEELLKINKTQEEKIILLENELKETKEHLKKYTAPTRSKTYYENHKQEIISKVKDYKEKTNYSYVVTPDKKKEYNKTAYLKRKDKDKNSVVENI</sequence>
<dbReference type="EMBL" id="MN740803">
    <property type="protein sequence ID" value="QHS82607.1"/>
    <property type="molecule type" value="Genomic_DNA"/>
</dbReference>
<feature type="coiled-coil region" evidence="1">
    <location>
        <begin position="1"/>
        <end position="28"/>
    </location>
</feature>